<dbReference type="eggNOG" id="KOG2765">
    <property type="taxonomic scope" value="Eukaryota"/>
</dbReference>
<dbReference type="InParanoid" id="I1BPH1"/>
<feature type="transmembrane region" description="Helical" evidence="5">
    <location>
        <begin position="192"/>
        <end position="210"/>
    </location>
</feature>
<dbReference type="VEuPathDB" id="FungiDB:RO3G_02805"/>
<proteinExistence type="predicted"/>
<protein>
    <recommendedName>
        <fullName evidence="8">EamA domain-containing protein</fullName>
    </recommendedName>
</protein>
<dbReference type="GeneID" id="93609777"/>
<dbReference type="PANTHER" id="PTHR23051:SF0">
    <property type="entry name" value="SOLUTE CARRIER FAMILY 35 MEMBER F5"/>
    <property type="match status" value="1"/>
</dbReference>
<dbReference type="OMA" id="MCKSPER"/>
<evidence type="ECO:0000256" key="5">
    <source>
        <dbReference type="SAM" id="Phobius"/>
    </source>
</evidence>
<dbReference type="AlphaFoldDB" id="I1BPH1"/>
<feature type="transmembrane region" description="Helical" evidence="5">
    <location>
        <begin position="287"/>
        <end position="310"/>
    </location>
</feature>
<keyword evidence="7" id="KW-1185">Reference proteome</keyword>
<dbReference type="PANTHER" id="PTHR23051">
    <property type="entry name" value="SOLUTE CARRIER FAMILY 35, MEMBER F5"/>
    <property type="match status" value="1"/>
</dbReference>
<evidence type="ECO:0000313" key="7">
    <source>
        <dbReference type="Proteomes" id="UP000009138"/>
    </source>
</evidence>
<comment type="subcellular location">
    <subcellularLocation>
        <location evidence="1">Membrane</location>
        <topology evidence="1">Multi-pass membrane protein</topology>
    </subcellularLocation>
</comment>
<dbReference type="EMBL" id="CH476733">
    <property type="protein sequence ID" value="EIE78101.1"/>
    <property type="molecule type" value="Genomic_DNA"/>
</dbReference>
<dbReference type="FunCoup" id="I1BPH1">
    <property type="interactions" value="149"/>
</dbReference>
<name>I1BPH1_RHIO9</name>
<dbReference type="Proteomes" id="UP000009138">
    <property type="component" value="Unassembled WGS sequence"/>
</dbReference>
<dbReference type="GO" id="GO:0000329">
    <property type="term" value="C:fungal-type vacuole membrane"/>
    <property type="evidence" value="ECO:0007669"/>
    <property type="project" value="TreeGrafter"/>
</dbReference>
<evidence type="ECO:0000313" key="6">
    <source>
        <dbReference type="EMBL" id="EIE78101.1"/>
    </source>
</evidence>
<feature type="transmembrane region" description="Helical" evidence="5">
    <location>
        <begin position="257"/>
        <end position="280"/>
    </location>
</feature>
<feature type="transmembrane region" description="Helical" evidence="5">
    <location>
        <begin position="222"/>
        <end position="245"/>
    </location>
</feature>
<keyword evidence="3 5" id="KW-1133">Transmembrane helix</keyword>
<gene>
    <name evidence="6" type="ORF">RO3G_02805</name>
</gene>
<evidence type="ECO:0000256" key="3">
    <source>
        <dbReference type="ARBA" id="ARBA00022989"/>
    </source>
</evidence>
<evidence type="ECO:0000256" key="4">
    <source>
        <dbReference type="ARBA" id="ARBA00023136"/>
    </source>
</evidence>
<dbReference type="OrthoDB" id="1436450at2759"/>
<evidence type="ECO:0000256" key="2">
    <source>
        <dbReference type="ARBA" id="ARBA00022692"/>
    </source>
</evidence>
<sequence length="386" mass="43233">MCCQVERSSVSAGNRNIEAEKYIVLTSPSRFEEETGSYAVVLENMFSDLKYNKPFMITYINTTTFSLYMLPYICSFRKYKIESLNENGASETEVRLLGNDNTVDDTEEEPETIQSALDTVETIKLSLTFCFLWFLANYTTNASLAYTSVTSSTILSSMSVRFSFTGVILVSYSDNSNIDGLLSPSSPLIGDILALCGALFYGCYTNLLKLKIGDESRVNMPLFFGFVGVFNMLFMWPFFFVLNYFELEKFELPFSSSILIMILLNAFIGTFLSDYLWLLAMLMTSPLVVTLGVSLTIPLAIAGDAVFKHFVPELEYAFGALLVITGFFVVNIATLSNIKERESLRSRDYESLINDPEENEAGAVQALNDINTYRKQGSSSGNNLYK</sequence>
<feature type="transmembrane region" description="Helical" evidence="5">
    <location>
        <begin position="55"/>
        <end position="74"/>
    </location>
</feature>
<accession>I1BPH1</accession>
<reference evidence="6 7" key="1">
    <citation type="journal article" date="2009" name="PLoS Genet.">
        <title>Genomic analysis of the basal lineage fungus Rhizopus oryzae reveals a whole-genome duplication.</title>
        <authorList>
            <person name="Ma L.-J."/>
            <person name="Ibrahim A.S."/>
            <person name="Skory C."/>
            <person name="Grabherr M.G."/>
            <person name="Burger G."/>
            <person name="Butler M."/>
            <person name="Elias M."/>
            <person name="Idnurm A."/>
            <person name="Lang B.F."/>
            <person name="Sone T."/>
            <person name="Abe A."/>
            <person name="Calvo S.E."/>
            <person name="Corrochano L.M."/>
            <person name="Engels R."/>
            <person name="Fu J."/>
            <person name="Hansberg W."/>
            <person name="Kim J.-M."/>
            <person name="Kodira C.D."/>
            <person name="Koehrsen M.J."/>
            <person name="Liu B."/>
            <person name="Miranda-Saavedra D."/>
            <person name="O'Leary S."/>
            <person name="Ortiz-Castellanos L."/>
            <person name="Poulter R."/>
            <person name="Rodriguez-Romero J."/>
            <person name="Ruiz-Herrera J."/>
            <person name="Shen Y.-Q."/>
            <person name="Zeng Q."/>
            <person name="Galagan J."/>
            <person name="Birren B.W."/>
            <person name="Cuomo C.A."/>
            <person name="Wickes B.L."/>
        </authorList>
    </citation>
    <scope>NUCLEOTIDE SEQUENCE [LARGE SCALE GENOMIC DNA]</scope>
    <source>
        <strain evidence="7">RA 99-880 / ATCC MYA-4621 / FGSC 9543 / NRRL 43880</strain>
    </source>
</reference>
<feature type="transmembrane region" description="Helical" evidence="5">
    <location>
        <begin position="316"/>
        <end position="338"/>
    </location>
</feature>
<feature type="transmembrane region" description="Helical" evidence="5">
    <location>
        <begin position="153"/>
        <end position="172"/>
    </location>
</feature>
<keyword evidence="4 5" id="KW-0472">Membrane</keyword>
<evidence type="ECO:0000256" key="1">
    <source>
        <dbReference type="ARBA" id="ARBA00004141"/>
    </source>
</evidence>
<keyword evidence="2 5" id="KW-0812">Transmembrane</keyword>
<dbReference type="RefSeq" id="XP_067513497.1">
    <property type="nucleotide sequence ID" value="XM_067657396.1"/>
</dbReference>
<evidence type="ECO:0008006" key="8">
    <source>
        <dbReference type="Google" id="ProtNLM"/>
    </source>
</evidence>
<organism evidence="6 7">
    <name type="scientific">Rhizopus delemar (strain RA 99-880 / ATCC MYA-4621 / FGSC 9543 / NRRL 43880)</name>
    <name type="common">Mucormycosis agent</name>
    <name type="synonym">Rhizopus arrhizus var. delemar</name>
    <dbReference type="NCBI Taxonomy" id="246409"/>
    <lineage>
        <taxon>Eukaryota</taxon>
        <taxon>Fungi</taxon>
        <taxon>Fungi incertae sedis</taxon>
        <taxon>Mucoromycota</taxon>
        <taxon>Mucoromycotina</taxon>
        <taxon>Mucoromycetes</taxon>
        <taxon>Mucorales</taxon>
        <taxon>Mucorineae</taxon>
        <taxon>Rhizopodaceae</taxon>
        <taxon>Rhizopus</taxon>
    </lineage>
</organism>
<dbReference type="STRING" id="246409.I1BPH1"/>